<sequence>MKEGLESIEPAHCKIRRQFRAAEFYDLRHLSDEIVHLPNINKLAGKGIFFKNTFAQQALCAPSRNSILTGRRPDTLHLYDFYNYWRETVGNFTTLPQLLKNHGYETYSVGKVFHPGKSSNFSDDYPYSWSDYPYHPSTEQYKNAAVCKDEGTNILQRNLICPVDVDNQPEQTLPDIQTSQYAINFLLNKKNKRIPGF</sequence>
<dbReference type="PANTHER" id="PTHR45953:SF1">
    <property type="entry name" value="IDURONATE 2-SULFATASE"/>
    <property type="match status" value="1"/>
</dbReference>
<dbReference type="GO" id="GO:0046872">
    <property type="term" value="F:metal ion binding"/>
    <property type="evidence" value="ECO:0007669"/>
    <property type="project" value="UniProtKB-KW"/>
</dbReference>
<evidence type="ECO:0000313" key="6">
    <source>
        <dbReference type="EMBL" id="GBP48284.1"/>
    </source>
</evidence>
<organism evidence="6 7">
    <name type="scientific">Eumeta variegata</name>
    <name type="common">Bagworm moth</name>
    <name type="synonym">Eumeta japonica</name>
    <dbReference type="NCBI Taxonomy" id="151549"/>
    <lineage>
        <taxon>Eukaryota</taxon>
        <taxon>Metazoa</taxon>
        <taxon>Ecdysozoa</taxon>
        <taxon>Arthropoda</taxon>
        <taxon>Hexapoda</taxon>
        <taxon>Insecta</taxon>
        <taxon>Pterygota</taxon>
        <taxon>Neoptera</taxon>
        <taxon>Endopterygota</taxon>
        <taxon>Lepidoptera</taxon>
        <taxon>Glossata</taxon>
        <taxon>Ditrysia</taxon>
        <taxon>Tineoidea</taxon>
        <taxon>Psychidae</taxon>
        <taxon>Oiketicinae</taxon>
        <taxon>Eumeta</taxon>
    </lineage>
</organism>
<dbReference type="GO" id="GO:0005737">
    <property type="term" value="C:cytoplasm"/>
    <property type="evidence" value="ECO:0007669"/>
    <property type="project" value="TreeGrafter"/>
</dbReference>
<evidence type="ECO:0000256" key="1">
    <source>
        <dbReference type="ARBA" id="ARBA00001913"/>
    </source>
</evidence>
<gene>
    <name evidence="6" type="primary">Ids</name>
    <name evidence="6" type="ORF">EVAR_43004_1</name>
</gene>
<dbReference type="Gene3D" id="3.40.720.10">
    <property type="entry name" value="Alkaline Phosphatase, subunit A"/>
    <property type="match status" value="1"/>
</dbReference>
<dbReference type="InterPro" id="IPR017850">
    <property type="entry name" value="Alkaline_phosphatase_core_sf"/>
</dbReference>
<accession>A0A4C1WDN1</accession>
<keyword evidence="4" id="KW-0378">Hydrolase</keyword>
<comment type="similarity">
    <text evidence="2">Belongs to the sulfatase family.</text>
</comment>
<keyword evidence="3" id="KW-0479">Metal-binding</keyword>
<dbReference type="PROSITE" id="PS00149">
    <property type="entry name" value="SULFATASE_2"/>
    <property type="match status" value="1"/>
</dbReference>
<dbReference type="InterPro" id="IPR024607">
    <property type="entry name" value="Sulfatase_CS"/>
</dbReference>
<evidence type="ECO:0000256" key="3">
    <source>
        <dbReference type="ARBA" id="ARBA00022723"/>
    </source>
</evidence>
<dbReference type="InterPro" id="IPR000917">
    <property type="entry name" value="Sulfatase_N"/>
</dbReference>
<dbReference type="OrthoDB" id="96314at2759"/>
<evidence type="ECO:0000313" key="7">
    <source>
        <dbReference type="Proteomes" id="UP000299102"/>
    </source>
</evidence>
<comment type="cofactor">
    <cofactor evidence="1">
        <name>Ca(2+)</name>
        <dbReference type="ChEBI" id="CHEBI:29108"/>
    </cofactor>
</comment>
<dbReference type="SUPFAM" id="SSF53649">
    <property type="entry name" value="Alkaline phosphatase-like"/>
    <property type="match status" value="1"/>
</dbReference>
<proteinExistence type="inferred from homology"/>
<dbReference type="GO" id="GO:0004423">
    <property type="term" value="F:iduronate-2-sulfatase activity"/>
    <property type="evidence" value="ECO:0007669"/>
    <property type="project" value="TreeGrafter"/>
</dbReference>
<protein>
    <submittedName>
        <fullName evidence="6">Iduronate 2-sulfatase</fullName>
    </submittedName>
</protein>
<dbReference type="Proteomes" id="UP000299102">
    <property type="component" value="Unassembled WGS sequence"/>
</dbReference>
<dbReference type="AlphaFoldDB" id="A0A4C1WDN1"/>
<reference evidence="6 7" key="1">
    <citation type="journal article" date="2019" name="Commun. Biol.">
        <title>The bagworm genome reveals a unique fibroin gene that provides high tensile strength.</title>
        <authorList>
            <person name="Kono N."/>
            <person name="Nakamura H."/>
            <person name="Ohtoshi R."/>
            <person name="Tomita M."/>
            <person name="Numata K."/>
            <person name="Arakawa K."/>
        </authorList>
    </citation>
    <scope>NUCLEOTIDE SEQUENCE [LARGE SCALE GENOMIC DNA]</scope>
</reference>
<dbReference type="PROSITE" id="PS00523">
    <property type="entry name" value="SULFATASE_1"/>
    <property type="match status" value="1"/>
</dbReference>
<feature type="domain" description="Sulfatase N-terminal" evidence="5">
    <location>
        <begin position="26"/>
        <end position="171"/>
    </location>
</feature>
<name>A0A4C1WDN1_EUMVA</name>
<keyword evidence="7" id="KW-1185">Reference proteome</keyword>
<evidence type="ECO:0000256" key="4">
    <source>
        <dbReference type="ARBA" id="ARBA00022801"/>
    </source>
</evidence>
<dbReference type="PANTHER" id="PTHR45953">
    <property type="entry name" value="IDURONATE 2-SULFATASE"/>
    <property type="match status" value="1"/>
</dbReference>
<evidence type="ECO:0000259" key="5">
    <source>
        <dbReference type="Pfam" id="PF00884"/>
    </source>
</evidence>
<dbReference type="Pfam" id="PF00884">
    <property type="entry name" value="Sulfatase"/>
    <property type="match status" value="1"/>
</dbReference>
<evidence type="ECO:0000256" key="2">
    <source>
        <dbReference type="ARBA" id="ARBA00008779"/>
    </source>
</evidence>
<comment type="caution">
    <text evidence="6">The sequence shown here is derived from an EMBL/GenBank/DDBJ whole genome shotgun (WGS) entry which is preliminary data.</text>
</comment>
<dbReference type="STRING" id="151549.A0A4C1WDN1"/>
<dbReference type="EMBL" id="BGZK01000520">
    <property type="protein sequence ID" value="GBP48284.1"/>
    <property type="molecule type" value="Genomic_DNA"/>
</dbReference>